<protein>
    <submittedName>
        <fullName evidence="8">Major Facilitator Superfamily protein</fullName>
    </submittedName>
</protein>
<dbReference type="Pfam" id="PF07690">
    <property type="entry name" value="MFS_1"/>
    <property type="match status" value="1"/>
</dbReference>
<feature type="transmembrane region" description="Helical" evidence="6">
    <location>
        <begin position="245"/>
        <end position="263"/>
    </location>
</feature>
<feature type="transmembrane region" description="Helical" evidence="6">
    <location>
        <begin position="116"/>
        <end position="137"/>
    </location>
</feature>
<evidence type="ECO:0000256" key="4">
    <source>
        <dbReference type="ARBA" id="ARBA00022989"/>
    </source>
</evidence>
<feature type="transmembrane region" description="Helical" evidence="6">
    <location>
        <begin position="54"/>
        <end position="76"/>
    </location>
</feature>
<organism evidence="8 9">
    <name type="scientific">Jiangella alkaliphila</name>
    <dbReference type="NCBI Taxonomy" id="419479"/>
    <lineage>
        <taxon>Bacteria</taxon>
        <taxon>Bacillati</taxon>
        <taxon>Actinomycetota</taxon>
        <taxon>Actinomycetes</taxon>
        <taxon>Jiangellales</taxon>
        <taxon>Jiangellaceae</taxon>
        <taxon>Jiangella</taxon>
    </lineage>
</organism>
<keyword evidence="5 6" id="KW-0472">Membrane</keyword>
<feature type="transmembrane region" description="Helical" evidence="6">
    <location>
        <begin position="82"/>
        <end position="104"/>
    </location>
</feature>
<feature type="domain" description="Major facilitator superfamily (MFS) profile" evidence="7">
    <location>
        <begin position="1"/>
        <end position="297"/>
    </location>
</feature>
<dbReference type="EMBL" id="LT629791">
    <property type="protein sequence ID" value="SDU40709.1"/>
    <property type="molecule type" value="Genomic_DNA"/>
</dbReference>
<comment type="subcellular location">
    <subcellularLocation>
        <location evidence="1">Cell membrane</location>
        <topology evidence="1">Multi-pass membrane protein</topology>
    </subcellularLocation>
</comment>
<keyword evidence="2" id="KW-0813">Transport</keyword>
<dbReference type="InterPro" id="IPR020846">
    <property type="entry name" value="MFS_dom"/>
</dbReference>
<keyword evidence="3 6" id="KW-0812">Transmembrane</keyword>
<dbReference type="InterPro" id="IPR036259">
    <property type="entry name" value="MFS_trans_sf"/>
</dbReference>
<keyword evidence="9" id="KW-1185">Reference proteome</keyword>
<dbReference type="PROSITE" id="PS50850">
    <property type="entry name" value="MFS"/>
    <property type="match status" value="1"/>
</dbReference>
<feature type="transmembrane region" description="Helical" evidence="6">
    <location>
        <begin position="214"/>
        <end position="233"/>
    </location>
</feature>
<dbReference type="PANTHER" id="PTHR42718">
    <property type="entry name" value="MAJOR FACILITATOR SUPERFAMILY MULTIDRUG TRANSPORTER MFSC"/>
    <property type="match status" value="1"/>
</dbReference>
<reference evidence="9" key="1">
    <citation type="submission" date="2016-10" db="EMBL/GenBank/DDBJ databases">
        <authorList>
            <person name="Varghese N."/>
            <person name="Submissions S."/>
        </authorList>
    </citation>
    <scope>NUCLEOTIDE SEQUENCE [LARGE SCALE GENOMIC DNA]</scope>
    <source>
        <strain evidence="9">DSM 45079</strain>
    </source>
</reference>
<evidence type="ECO:0000256" key="5">
    <source>
        <dbReference type="ARBA" id="ARBA00023136"/>
    </source>
</evidence>
<evidence type="ECO:0000256" key="1">
    <source>
        <dbReference type="ARBA" id="ARBA00004651"/>
    </source>
</evidence>
<evidence type="ECO:0000313" key="9">
    <source>
        <dbReference type="Proteomes" id="UP000182977"/>
    </source>
</evidence>
<dbReference type="InterPro" id="IPR011701">
    <property type="entry name" value="MFS"/>
</dbReference>
<evidence type="ECO:0000256" key="6">
    <source>
        <dbReference type="SAM" id="Phobius"/>
    </source>
</evidence>
<dbReference type="GO" id="GO:0022857">
    <property type="term" value="F:transmembrane transporter activity"/>
    <property type="evidence" value="ECO:0007669"/>
    <property type="project" value="InterPro"/>
</dbReference>
<dbReference type="Proteomes" id="UP000182977">
    <property type="component" value="Chromosome I"/>
</dbReference>
<feature type="transmembrane region" description="Helical" evidence="6">
    <location>
        <begin position="143"/>
        <end position="161"/>
    </location>
</feature>
<dbReference type="RefSeq" id="WP_197683572.1">
    <property type="nucleotide sequence ID" value="NZ_KQ061223.1"/>
</dbReference>
<dbReference type="SUPFAM" id="SSF103473">
    <property type="entry name" value="MFS general substrate transporter"/>
    <property type="match status" value="1"/>
</dbReference>
<keyword evidence="4 6" id="KW-1133">Transmembrane helix</keyword>
<name>A0A1H2I9E4_9ACTN</name>
<dbReference type="GO" id="GO:0005886">
    <property type="term" value="C:plasma membrane"/>
    <property type="evidence" value="ECO:0007669"/>
    <property type="project" value="UniProtKB-SubCell"/>
</dbReference>
<evidence type="ECO:0000313" key="8">
    <source>
        <dbReference type="EMBL" id="SDU40709.1"/>
    </source>
</evidence>
<dbReference type="PANTHER" id="PTHR42718:SF9">
    <property type="entry name" value="MAJOR FACILITATOR SUPERFAMILY MULTIDRUG TRANSPORTER MFSC"/>
    <property type="match status" value="1"/>
</dbReference>
<dbReference type="AlphaFoldDB" id="A0A1H2I9E4"/>
<feature type="transmembrane region" description="Helical" evidence="6">
    <location>
        <begin position="269"/>
        <end position="289"/>
    </location>
</feature>
<gene>
    <name evidence="8" type="ORF">SAMN04488563_1535</name>
</gene>
<sequence length="297" mass="30394">MAPFVAGAVVAAVSPTMTVLLAGRAIQGFGGGMLAGLGYAVIQSAYPERLWVRATALVSAMWGVGTLAGPALGGAFAQFDAWRWAFGVLALGGVALAVLVPRALPRSRGGAAREPVPYVSLVLLTAATALISVASLRTDTVEMVVVVAAAVLALAAFVRWEHRSPVRVLPASTYMAGSPLKWLYVGIAILAIGTVSEAFTPLFGQRLAGLEPLVAGFLGAAASLGWSATMMFSSGAARPVAVRRLRIAGPAVLALGLAVTGAFQQEDAGAWLVVVWLAGLIVAGAGMAWRSRTSSSR</sequence>
<proteinExistence type="predicted"/>
<accession>A0A1H2I9E4</accession>
<evidence type="ECO:0000256" key="2">
    <source>
        <dbReference type="ARBA" id="ARBA00022448"/>
    </source>
</evidence>
<evidence type="ECO:0000259" key="7">
    <source>
        <dbReference type="PROSITE" id="PS50850"/>
    </source>
</evidence>
<feature type="transmembrane region" description="Helical" evidence="6">
    <location>
        <begin position="25"/>
        <end position="42"/>
    </location>
</feature>
<dbReference type="Gene3D" id="1.20.1720.10">
    <property type="entry name" value="Multidrug resistance protein D"/>
    <property type="match status" value="1"/>
</dbReference>
<feature type="transmembrane region" description="Helical" evidence="6">
    <location>
        <begin position="182"/>
        <end position="202"/>
    </location>
</feature>
<dbReference type="STRING" id="419479.SAMN04488563_1535"/>
<evidence type="ECO:0000256" key="3">
    <source>
        <dbReference type="ARBA" id="ARBA00022692"/>
    </source>
</evidence>